<evidence type="ECO:0000313" key="3">
    <source>
        <dbReference type="Proteomes" id="UP000663848"/>
    </source>
</evidence>
<feature type="region of interest" description="Disordered" evidence="1">
    <location>
        <begin position="46"/>
        <end position="69"/>
    </location>
</feature>
<proteinExistence type="predicted"/>
<dbReference type="AlphaFoldDB" id="A0A822GK53"/>
<dbReference type="Proteomes" id="UP000663848">
    <property type="component" value="Unassembled WGS sequence"/>
</dbReference>
<feature type="non-terminal residue" evidence="2">
    <location>
        <position position="69"/>
    </location>
</feature>
<feature type="non-terminal residue" evidence="2">
    <location>
        <position position="1"/>
    </location>
</feature>
<evidence type="ECO:0000313" key="2">
    <source>
        <dbReference type="EMBL" id="CAF5152171.1"/>
    </source>
</evidence>
<dbReference type="EMBL" id="CAJOBR010100521">
    <property type="protein sequence ID" value="CAF5152171.1"/>
    <property type="molecule type" value="Genomic_DNA"/>
</dbReference>
<organism evidence="2 3">
    <name type="scientific">Rotaria socialis</name>
    <dbReference type="NCBI Taxonomy" id="392032"/>
    <lineage>
        <taxon>Eukaryota</taxon>
        <taxon>Metazoa</taxon>
        <taxon>Spiralia</taxon>
        <taxon>Gnathifera</taxon>
        <taxon>Rotifera</taxon>
        <taxon>Eurotatoria</taxon>
        <taxon>Bdelloidea</taxon>
        <taxon>Philodinida</taxon>
        <taxon>Philodinidae</taxon>
        <taxon>Rotaria</taxon>
    </lineage>
</organism>
<sequence length="69" mass="7704">IAPKQSAFVLNEVIHEQALLEQQRPIVTSNPTVPSLHGVVRRQSLLEQQRPITSPNEAETNLQSEPIKP</sequence>
<comment type="caution">
    <text evidence="2">The sequence shown here is derived from an EMBL/GenBank/DDBJ whole genome shotgun (WGS) entry which is preliminary data.</text>
</comment>
<reference evidence="2" key="1">
    <citation type="submission" date="2021-02" db="EMBL/GenBank/DDBJ databases">
        <authorList>
            <person name="Nowell W R."/>
        </authorList>
    </citation>
    <scope>NUCLEOTIDE SEQUENCE</scope>
</reference>
<name>A0A822GK53_9BILA</name>
<accession>A0A822GK53</accession>
<protein>
    <submittedName>
        <fullName evidence="2">Uncharacterized protein</fullName>
    </submittedName>
</protein>
<gene>
    <name evidence="2" type="ORF">QYT958_LOCUS48660</name>
</gene>
<evidence type="ECO:0000256" key="1">
    <source>
        <dbReference type="SAM" id="MobiDB-lite"/>
    </source>
</evidence>